<name>A0ABW3BCA9_9ACTN</name>
<dbReference type="EMBL" id="JBHTHR010000108">
    <property type="protein sequence ID" value="MFD0800858.1"/>
    <property type="molecule type" value="Genomic_DNA"/>
</dbReference>
<dbReference type="PANTHER" id="PTHR37292:SF2">
    <property type="entry name" value="DUF262 DOMAIN-CONTAINING PROTEIN"/>
    <property type="match status" value="1"/>
</dbReference>
<gene>
    <name evidence="3" type="ORF">ACFQZU_05945</name>
</gene>
<feature type="region of interest" description="Disordered" evidence="1">
    <location>
        <begin position="638"/>
        <end position="664"/>
    </location>
</feature>
<dbReference type="Proteomes" id="UP001596956">
    <property type="component" value="Unassembled WGS sequence"/>
</dbReference>
<protein>
    <submittedName>
        <fullName evidence="3">DUF262 domain-containing protein</fullName>
    </submittedName>
</protein>
<evidence type="ECO:0000256" key="1">
    <source>
        <dbReference type="SAM" id="MobiDB-lite"/>
    </source>
</evidence>
<accession>A0ABW3BCA9</accession>
<proteinExistence type="predicted"/>
<dbReference type="InterPro" id="IPR004919">
    <property type="entry name" value="GmrSD_N"/>
</dbReference>
<comment type="caution">
    <text evidence="3">The sequence shown here is derived from an EMBL/GenBank/DDBJ whole genome shotgun (WGS) entry which is preliminary data.</text>
</comment>
<sequence>MAKLSTLLDQIDSGTVLLPEFQRGYVWNRDQVRGLMRSVYLGHPVGGLLLWETSADVSVRGGVSGGGGTHLLLLDGQQRVTTLYGVIRGKPPAFFDGDERAFTGLYFNVETEVFEFYAPNRMSGDDTWVDVTELFSSGPVPFLSTFADRPEHAKVYLDRLNRLWQVTEKEFPQEEITGTERTVDEVVEIFNRVNSGGTKLSKGDLALAKLCAEWPDARTEMRANLDRWQQAGFSFSLDWLLRNATAVATGRALFNSLEYVSAEQFQPALEESVHHIGTFLDAASGRLGLDHDRVLMGRYAVPVVSRLLSLEGGEFRDAAHRDRVLFWYIHSALWGRFGGSTETYLQQDYDAVKRSGADGLITTLERARGGALEVYAHDFEGSTRGSRFYPLLYMLTRVTGARDFGSGLELKAESLGKLTSLQLHHIFPKGLLRESYERGQVNAIANFCFLTQNTNLEIGARAPEEYFAEAEERHPGVLASQWIPMDPDLWRVDRYLDFLEARRELLAQAARDFLAELRDGAAPAGGQAELRPLKLVSEPADDDPRAVQVRELIEELLRDGCAEPLTDAGISDPDTGRELAVAEAFWPEGLQPGQGRPVVLELDPDQADLQRLKELDYEVFTSPDALLGFVNRQHAEAAGGAAESQAESEPQDAATSSESAGSAGEDALLREFGAAMRNVYERARDEAGYPARHFLGMLADIGPLETARRLLNAPAVSDGFAELWERGRLDLTVEALALQKKFAPLFSDAELSKARTRLEQFGHPGAAAAG</sequence>
<evidence type="ECO:0000313" key="3">
    <source>
        <dbReference type="EMBL" id="MFD0800858.1"/>
    </source>
</evidence>
<reference evidence="4" key="1">
    <citation type="journal article" date="2019" name="Int. J. Syst. Evol. Microbiol.">
        <title>The Global Catalogue of Microorganisms (GCM) 10K type strain sequencing project: providing services to taxonomists for standard genome sequencing and annotation.</title>
        <authorList>
            <consortium name="The Broad Institute Genomics Platform"/>
            <consortium name="The Broad Institute Genome Sequencing Center for Infectious Disease"/>
            <person name="Wu L."/>
            <person name="Ma J."/>
        </authorList>
    </citation>
    <scope>NUCLEOTIDE SEQUENCE [LARGE SCALE GENOMIC DNA]</scope>
    <source>
        <strain evidence="4">CCUG 63369</strain>
    </source>
</reference>
<evidence type="ECO:0000313" key="4">
    <source>
        <dbReference type="Proteomes" id="UP001596956"/>
    </source>
</evidence>
<evidence type="ECO:0000259" key="2">
    <source>
        <dbReference type="Pfam" id="PF03235"/>
    </source>
</evidence>
<dbReference type="PANTHER" id="PTHR37292">
    <property type="entry name" value="VNG6097C"/>
    <property type="match status" value="1"/>
</dbReference>
<keyword evidence="4" id="KW-1185">Reference proteome</keyword>
<dbReference type="Pfam" id="PF03235">
    <property type="entry name" value="GmrSD_N"/>
    <property type="match status" value="1"/>
</dbReference>
<organism evidence="3 4">
    <name type="scientific">Streptomonospora algeriensis</name>
    <dbReference type="NCBI Taxonomy" id="995084"/>
    <lineage>
        <taxon>Bacteria</taxon>
        <taxon>Bacillati</taxon>
        <taxon>Actinomycetota</taxon>
        <taxon>Actinomycetes</taxon>
        <taxon>Streptosporangiales</taxon>
        <taxon>Nocardiopsidaceae</taxon>
        <taxon>Streptomonospora</taxon>
    </lineage>
</organism>
<feature type="domain" description="GmrSD restriction endonucleases N-terminal" evidence="2">
    <location>
        <begin position="4"/>
        <end position="210"/>
    </location>
</feature>